<evidence type="ECO:0000256" key="2">
    <source>
        <dbReference type="SAM" id="Phobius"/>
    </source>
</evidence>
<dbReference type="InterPro" id="IPR018306">
    <property type="entry name" value="Phage_T5_Orf172_DNA-bd"/>
</dbReference>
<dbReference type="EMBL" id="WBMP01000032">
    <property type="protein sequence ID" value="KAE8543780.1"/>
    <property type="molecule type" value="Genomic_DNA"/>
</dbReference>
<feature type="coiled-coil region" evidence="1">
    <location>
        <begin position="115"/>
        <end position="142"/>
    </location>
</feature>
<feature type="transmembrane region" description="Helical" evidence="2">
    <location>
        <begin position="185"/>
        <end position="207"/>
    </location>
</feature>
<keyword evidence="2" id="KW-0812">Transmembrane</keyword>
<evidence type="ECO:0000256" key="1">
    <source>
        <dbReference type="SAM" id="Coils"/>
    </source>
</evidence>
<organism evidence="4 5">
    <name type="scientific">Marinobacter nauticus</name>
    <name type="common">Marinobacter hydrocarbonoclasticus</name>
    <name type="synonym">Marinobacter aquaeolei</name>
    <dbReference type="NCBI Taxonomy" id="2743"/>
    <lineage>
        <taxon>Bacteria</taxon>
        <taxon>Pseudomonadati</taxon>
        <taxon>Pseudomonadota</taxon>
        <taxon>Gammaproteobacteria</taxon>
        <taxon>Pseudomonadales</taxon>
        <taxon>Marinobacteraceae</taxon>
        <taxon>Marinobacter</taxon>
    </lineage>
</organism>
<dbReference type="RefSeq" id="WP_153741762.1">
    <property type="nucleotide sequence ID" value="NZ_WBMP01000032.1"/>
</dbReference>
<evidence type="ECO:0000259" key="3">
    <source>
        <dbReference type="SMART" id="SM00974"/>
    </source>
</evidence>
<feature type="domain" description="Bacteriophage T5 Orf172 DNA-binding" evidence="3">
    <location>
        <begin position="11"/>
        <end position="90"/>
    </location>
</feature>
<dbReference type="SMART" id="SM00974">
    <property type="entry name" value="T5orf172"/>
    <property type="match status" value="1"/>
</dbReference>
<name>A0A833JPD3_MARNT</name>
<dbReference type="Proteomes" id="UP000469950">
    <property type="component" value="Unassembled WGS sequence"/>
</dbReference>
<comment type="caution">
    <text evidence="4">The sequence shown here is derived from an EMBL/GenBank/DDBJ whole genome shotgun (WGS) entry which is preliminary data.</text>
</comment>
<feature type="transmembrane region" description="Helical" evidence="2">
    <location>
        <begin position="213"/>
        <end position="234"/>
    </location>
</feature>
<evidence type="ECO:0000313" key="4">
    <source>
        <dbReference type="EMBL" id="KAE8543780.1"/>
    </source>
</evidence>
<protein>
    <recommendedName>
        <fullName evidence="3">Bacteriophage T5 Orf172 DNA-binding domain-containing protein</fullName>
    </recommendedName>
</protein>
<evidence type="ECO:0000313" key="5">
    <source>
        <dbReference type="Proteomes" id="UP000469950"/>
    </source>
</evidence>
<accession>A0A833JPD3</accession>
<keyword evidence="2" id="KW-1133">Transmembrane helix</keyword>
<reference evidence="4 5" key="1">
    <citation type="submission" date="2019-10" db="EMBL/GenBank/DDBJ databases">
        <title>Draft genome sequence of Marinobacter hydrocarbonoclasticus NCT7M from the microbiome of the marine copepod.</title>
        <authorList>
            <person name="Nuttall R."/>
            <person name="Sharma G."/>
            <person name="Moisander P."/>
        </authorList>
    </citation>
    <scope>NUCLEOTIDE SEQUENCE [LARGE SCALE GENOMIC DNA]</scope>
    <source>
        <strain evidence="4 5">NCT7M</strain>
    </source>
</reference>
<proteinExistence type="predicted"/>
<dbReference type="Pfam" id="PF10544">
    <property type="entry name" value="T5orf172"/>
    <property type="match status" value="1"/>
</dbReference>
<gene>
    <name evidence="4" type="ORF">F6453_3889</name>
</gene>
<keyword evidence="2" id="KW-0472">Membrane</keyword>
<keyword evidence="1" id="KW-0175">Coiled coil</keyword>
<dbReference type="AlphaFoldDB" id="A0A833JPD3"/>
<sequence length="290" mass="33303">MGQYIYICSNESIPGKVKIGKTEICPHRRIAALQTTGVPTPFELIFSAEVNDCHVSERAIHSALANFRSAHNREFFNIGPEDAVKEVLAILDDYKLHFSAEDSNCQTYIEADQEKRLKLAREKEANRRLEQAQQKEVRQREILWQQREARFQEFKSECLEKIRTLEEKELAQFGPTPKLDSSQGLTWGIGTWLVSVGAWHAAIGVIGSENGGGIFGFLLFCGVIAASVSLWAKYKTRLEKELQRELEPRRPLRREMESLRSKIQDEVEHLRRIGHYKPRPPIFHFPDSKS</sequence>